<evidence type="ECO:0000256" key="2">
    <source>
        <dbReference type="ARBA" id="ARBA00029447"/>
    </source>
</evidence>
<sequence length="560" mass="60560">MYKRLKLAPKFILGMVPLLVVMAVAITILPDLFVKAAEHTKIQESKAIAERQANLQTFLAKHITGERPEDPNFTIKYTSDKYRNAKDAPDAWEKQMLQKYVQNPKLAEFSEVLDSNGARVLRYSKPLFIQEACLACHGEPKGQKDPFGHEKEGYKVGEFRGAISVAATMDGLSKEKVALINTAVTLVALLLTVIVMYIMVQKFIGRPLEDIVVSVKGLSEGDLTTRVKDNGSADEIGELTALFNQMIENQAKMVGTVHKTAVELAASFEKIATSSDHVSRAASEVADNIQHVARDASTGNESIADAAQMLRDLSQLIGAAKEQALAAAEKSRLTSQAAETGKDTINETVVCMDKIKHKTMETEDHIGTLSEYSQQIGMITDTITSLANQTNLLALNAAIEAARAGEMGRGFAVVADEVRKLAEQSNRGAGEVAALVRKIAESTAAAVKAMQQSRSEVEQGACVVNKAGDVLEDILKAVTDTVQDVEAIAAMTDREVDNSTRMVEVIHSLHQIIENTAANAEEVAASTEETSAAMETIANSAEKANAMAEDLKKTVSRFKI</sequence>
<feature type="domain" description="HAMP" evidence="6">
    <location>
        <begin position="202"/>
        <end position="255"/>
    </location>
</feature>
<dbReference type="Gene3D" id="6.10.340.10">
    <property type="match status" value="1"/>
</dbReference>
<dbReference type="SMART" id="SM00283">
    <property type="entry name" value="MA"/>
    <property type="match status" value="1"/>
</dbReference>
<keyword evidence="4" id="KW-1133">Transmembrane helix</keyword>
<dbReference type="PANTHER" id="PTHR32089:SF114">
    <property type="entry name" value="METHYL-ACCEPTING CHEMOTAXIS PROTEIN MCPB"/>
    <property type="match status" value="1"/>
</dbReference>
<dbReference type="Pfam" id="PF00672">
    <property type="entry name" value="HAMP"/>
    <property type="match status" value="1"/>
</dbReference>
<comment type="similarity">
    <text evidence="2">Belongs to the methyl-accepting chemotaxis (MCP) protein family.</text>
</comment>
<dbReference type="OrthoDB" id="5392220at2"/>
<feature type="transmembrane region" description="Helical" evidence="4">
    <location>
        <begin position="178"/>
        <end position="200"/>
    </location>
</feature>
<keyword evidence="8" id="KW-1185">Reference proteome</keyword>
<feature type="domain" description="Methyl-accepting transducer" evidence="5">
    <location>
        <begin position="274"/>
        <end position="531"/>
    </location>
</feature>
<protein>
    <submittedName>
        <fullName evidence="7">DUF3365 domain-containing protein</fullName>
    </submittedName>
</protein>
<feature type="transmembrane region" description="Helical" evidence="4">
    <location>
        <begin position="12"/>
        <end position="34"/>
    </location>
</feature>
<dbReference type="Pfam" id="PF00015">
    <property type="entry name" value="MCPsignal"/>
    <property type="match status" value="1"/>
</dbReference>
<gene>
    <name evidence="7" type="ORF">GTO91_01695</name>
</gene>
<comment type="caution">
    <text evidence="7">The sequence shown here is derived from an EMBL/GenBank/DDBJ whole genome shotgun (WGS) entry which is preliminary data.</text>
</comment>
<dbReference type="AlphaFoldDB" id="A0A845KZ79"/>
<dbReference type="InterPro" id="IPR021796">
    <property type="entry name" value="Tll0287-like_dom"/>
</dbReference>
<accession>A0A845KZ79</accession>
<name>A0A845KZ79_9FIRM</name>
<dbReference type="PROSITE" id="PS50885">
    <property type="entry name" value="HAMP"/>
    <property type="match status" value="1"/>
</dbReference>
<dbReference type="RefSeq" id="WP_161253854.1">
    <property type="nucleotide sequence ID" value="NZ_WXEY01000001.1"/>
</dbReference>
<dbReference type="PROSITE" id="PS50111">
    <property type="entry name" value="CHEMOTAXIS_TRANSDUC_2"/>
    <property type="match status" value="1"/>
</dbReference>
<keyword evidence="4" id="KW-0472">Membrane</keyword>
<dbReference type="GO" id="GO:0016020">
    <property type="term" value="C:membrane"/>
    <property type="evidence" value="ECO:0007669"/>
    <property type="project" value="InterPro"/>
</dbReference>
<dbReference type="InterPro" id="IPR004089">
    <property type="entry name" value="MCPsignal_dom"/>
</dbReference>
<dbReference type="Proteomes" id="UP000463470">
    <property type="component" value="Unassembled WGS sequence"/>
</dbReference>
<dbReference type="EMBL" id="WXEY01000001">
    <property type="protein sequence ID" value="MZP28436.1"/>
    <property type="molecule type" value="Genomic_DNA"/>
</dbReference>
<evidence type="ECO:0000259" key="5">
    <source>
        <dbReference type="PROSITE" id="PS50111"/>
    </source>
</evidence>
<dbReference type="Pfam" id="PF11845">
    <property type="entry name" value="Tll0287-like"/>
    <property type="match status" value="1"/>
</dbReference>
<dbReference type="SUPFAM" id="SSF58104">
    <property type="entry name" value="Methyl-accepting chemotaxis protein (MCP) signaling domain"/>
    <property type="match status" value="1"/>
</dbReference>
<evidence type="ECO:0000256" key="3">
    <source>
        <dbReference type="PROSITE-ProRule" id="PRU00284"/>
    </source>
</evidence>
<evidence type="ECO:0000313" key="7">
    <source>
        <dbReference type="EMBL" id="MZP28436.1"/>
    </source>
</evidence>
<evidence type="ECO:0000256" key="4">
    <source>
        <dbReference type="SAM" id="Phobius"/>
    </source>
</evidence>
<proteinExistence type="inferred from homology"/>
<dbReference type="CDD" id="cd11386">
    <property type="entry name" value="MCP_signal"/>
    <property type="match status" value="1"/>
</dbReference>
<evidence type="ECO:0000256" key="1">
    <source>
        <dbReference type="ARBA" id="ARBA00023224"/>
    </source>
</evidence>
<dbReference type="CDD" id="cd06225">
    <property type="entry name" value="HAMP"/>
    <property type="match status" value="1"/>
</dbReference>
<dbReference type="GO" id="GO:0007165">
    <property type="term" value="P:signal transduction"/>
    <property type="evidence" value="ECO:0007669"/>
    <property type="project" value="UniProtKB-KW"/>
</dbReference>
<dbReference type="Gene3D" id="1.10.287.950">
    <property type="entry name" value="Methyl-accepting chemotaxis protein"/>
    <property type="match status" value="1"/>
</dbReference>
<dbReference type="Gene3D" id="3.30.450.290">
    <property type="match status" value="1"/>
</dbReference>
<evidence type="ECO:0000259" key="6">
    <source>
        <dbReference type="PROSITE" id="PS50885"/>
    </source>
</evidence>
<reference evidence="7 8" key="1">
    <citation type="submission" date="2020-01" db="EMBL/GenBank/DDBJ databases">
        <title>Whole-genome sequence of Heliobacterium undosum DSM 13378.</title>
        <authorList>
            <person name="Kyndt J.A."/>
            <person name="Meyer T.E."/>
        </authorList>
    </citation>
    <scope>NUCLEOTIDE SEQUENCE [LARGE SCALE GENOMIC DNA]</scope>
    <source>
        <strain evidence="7 8">DSM 13378</strain>
    </source>
</reference>
<dbReference type="PANTHER" id="PTHR32089">
    <property type="entry name" value="METHYL-ACCEPTING CHEMOTAXIS PROTEIN MCPB"/>
    <property type="match status" value="1"/>
</dbReference>
<evidence type="ECO:0000313" key="8">
    <source>
        <dbReference type="Proteomes" id="UP000463470"/>
    </source>
</evidence>
<dbReference type="SMART" id="SM00304">
    <property type="entry name" value="HAMP"/>
    <property type="match status" value="1"/>
</dbReference>
<keyword evidence="4" id="KW-0812">Transmembrane</keyword>
<organism evidence="7 8">
    <name type="scientific">Heliomicrobium undosum</name>
    <dbReference type="NCBI Taxonomy" id="121734"/>
    <lineage>
        <taxon>Bacteria</taxon>
        <taxon>Bacillati</taxon>
        <taxon>Bacillota</taxon>
        <taxon>Clostridia</taxon>
        <taxon>Eubacteriales</taxon>
        <taxon>Heliobacteriaceae</taxon>
        <taxon>Heliomicrobium</taxon>
    </lineage>
</organism>
<keyword evidence="1 3" id="KW-0807">Transducer</keyword>
<dbReference type="InterPro" id="IPR003660">
    <property type="entry name" value="HAMP_dom"/>
</dbReference>